<dbReference type="AlphaFoldDB" id="A0A3S3EDP9"/>
<dbReference type="EMBL" id="RKLP01000001">
    <property type="protein sequence ID" value="RVW11125.1"/>
    <property type="molecule type" value="Genomic_DNA"/>
</dbReference>
<accession>A0A3S3EDP9</accession>
<sequence>MAAPVLQAVDADGTTWDDPSAEQLHDLLAGLSLTCPFVVLRRLDSEPTGQHYMQVYLNDDLSCDVEFREGGPDRHFQARVPHDDEAFAVDAVAEVLQAWAFGRAGWRDALSWSPWAP</sequence>
<evidence type="ECO:0000313" key="2">
    <source>
        <dbReference type="Proteomes" id="UP000286208"/>
    </source>
</evidence>
<reference evidence="1 2" key="1">
    <citation type="submission" date="2018-11" db="EMBL/GenBank/DDBJ databases">
        <title>Rhodococcus spongicola sp. nov. and Rhodococcus xishaensis sp. nov. from marine sponges.</title>
        <authorList>
            <person name="Li L."/>
            <person name="Lin H.W."/>
        </authorList>
    </citation>
    <scope>NUCLEOTIDE SEQUENCE [LARGE SCALE GENOMIC DNA]</scope>
    <source>
        <strain evidence="1 2">CCTCC AB2014297</strain>
    </source>
</reference>
<dbReference type="Proteomes" id="UP000286208">
    <property type="component" value="Unassembled WGS sequence"/>
</dbReference>
<dbReference type="OrthoDB" id="3829914at2"/>
<gene>
    <name evidence="1" type="ORF">EGT67_01275</name>
</gene>
<evidence type="ECO:0000313" key="1">
    <source>
        <dbReference type="EMBL" id="RVW11125.1"/>
    </source>
</evidence>
<proteinExistence type="predicted"/>
<keyword evidence="2" id="KW-1185">Reference proteome</keyword>
<name>A0A3S3EDP9_9NOCA</name>
<comment type="caution">
    <text evidence="1">The sequence shown here is derived from an EMBL/GenBank/DDBJ whole genome shotgun (WGS) entry which is preliminary data.</text>
</comment>
<organism evidence="1 2">
    <name type="scientific">Prescottella agglutinans</name>
    <dbReference type="NCBI Taxonomy" id="1644129"/>
    <lineage>
        <taxon>Bacteria</taxon>
        <taxon>Bacillati</taxon>
        <taxon>Actinomycetota</taxon>
        <taxon>Actinomycetes</taxon>
        <taxon>Mycobacteriales</taxon>
        <taxon>Nocardiaceae</taxon>
        <taxon>Prescottella</taxon>
    </lineage>
</organism>
<protein>
    <submittedName>
        <fullName evidence="1">Uncharacterized protein</fullName>
    </submittedName>
</protein>
<dbReference type="RefSeq" id="WP_127914233.1">
    <property type="nucleotide sequence ID" value="NZ_RKLP01000001.1"/>
</dbReference>